<gene>
    <name evidence="2" type="ORF">AAW51_3589</name>
</gene>
<name>A0A0G3BUV2_9BURK</name>
<sequence>MSQSPNATGSKDRQHHRGNYAVGGDHARCSWQSRCTAVEYSVLAHRRHGPSWATGAMRVQAPRDPSWHAQLYTGVNIKGMKDRRDRHKEELERMVAR</sequence>
<feature type="region of interest" description="Disordered" evidence="1">
    <location>
        <begin position="1"/>
        <end position="25"/>
    </location>
</feature>
<reference evidence="2 3" key="1">
    <citation type="submission" date="2015-05" db="EMBL/GenBank/DDBJ databases">
        <authorList>
            <person name="Tang B."/>
            <person name="Yu Y."/>
        </authorList>
    </citation>
    <scope>NUCLEOTIDE SEQUENCE [LARGE SCALE GENOMIC DNA]</scope>
    <source>
        <strain evidence="2 3">DSM 7029</strain>
    </source>
</reference>
<dbReference type="AlphaFoldDB" id="A0A0G3BUV2"/>
<dbReference type="Proteomes" id="UP000035352">
    <property type="component" value="Chromosome"/>
</dbReference>
<organism evidence="2 3">
    <name type="scientific">Caldimonas brevitalea</name>
    <dbReference type="NCBI Taxonomy" id="413882"/>
    <lineage>
        <taxon>Bacteria</taxon>
        <taxon>Pseudomonadati</taxon>
        <taxon>Pseudomonadota</taxon>
        <taxon>Betaproteobacteria</taxon>
        <taxon>Burkholderiales</taxon>
        <taxon>Sphaerotilaceae</taxon>
        <taxon>Caldimonas</taxon>
    </lineage>
</organism>
<dbReference type="RefSeq" id="WP_047195683.1">
    <property type="nucleotide sequence ID" value="NZ_CP011371.1"/>
</dbReference>
<dbReference type="STRING" id="413882.AAW51_3589"/>
<evidence type="ECO:0000313" key="3">
    <source>
        <dbReference type="Proteomes" id="UP000035352"/>
    </source>
</evidence>
<dbReference type="KEGG" id="pbh:AAW51_3589"/>
<protein>
    <submittedName>
        <fullName evidence="2">Uncharacterized protein</fullName>
    </submittedName>
</protein>
<accession>A0A0G3BUV2</accession>
<dbReference type="EMBL" id="CP011371">
    <property type="protein sequence ID" value="AKJ30280.1"/>
    <property type="molecule type" value="Genomic_DNA"/>
</dbReference>
<evidence type="ECO:0000256" key="1">
    <source>
        <dbReference type="SAM" id="MobiDB-lite"/>
    </source>
</evidence>
<keyword evidence="3" id="KW-1185">Reference proteome</keyword>
<proteinExistence type="predicted"/>
<evidence type="ECO:0000313" key="2">
    <source>
        <dbReference type="EMBL" id="AKJ30280.1"/>
    </source>
</evidence>